<organism evidence="1 3">
    <name type="scientific">Araneus ventricosus</name>
    <name type="common">Orbweaver spider</name>
    <name type="synonym">Epeira ventricosa</name>
    <dbReference type="NCBI Taxonomy" id="182803"/>
    <lineage>
        <taxon>Eukaryota</taxon>
        <taxon>Metazoa</taxon>
        <taxon>Ecdysozoa</taxon>
        <taxon>Arthropoda</taxon>
        <taxon>Chelicerata</taxon>
        <taxon>Arachnida</taxon>
        <taxon>Araneae</taxon>
        <taxon>Araneomorphae</taxon>
        <taxon>Entelegynae</taxon>
        <taxon>Araneoidea</taxon>
        <taxon>Araneidae</taxon>
        <taxon>Araneus</taxon>
    </lineage>
</organism>
<accession>A0A4Y2PH77</accession>
<evidence type="ECO:0000313" key="3">
    <source>
        <dbReference type="Proteomes" id="UP000499080"/>
    </source>
</evidence>
<sequence length="76" mass="8925">TIFLPFKRRKLFGVLRTRRPLTGRIPLCENSVSCLRLEQDVVRVRGCRYKDIRILSLQTYRSLEKCDAITTAIKEI</sequence>
<reference evidence="1 3" key="1">
    <citation type="journal article" date="2019" name="Sci. Rep.">
        <title>Orb-weaving spider Araneus ventricosus genome elucidates the spidroin gene catalogue.</title>
        <authorList>
            <person name="Kono N."/>
            <person name="Nakamura H."/>
            <person name="Ohtoshi R."/>
            <person name="Moran D.A.P."/>
            <person name="Shinohara A."/>
            <person name="Yoshida Y."/>
            <person name="Fujiwara M."/>
            <person name="Mori M."/>
            <person name="Tomita M."/>
            <person name="Arakawa K."/>
        </authorList>
    </citation>
    <scope>NUCLEOTIDE SEQUENCE [LARGE SCALE GENOMIC DNA]</scope>
</reference>
<proteinExistence type="predicted"/>
<evidence type="ECO:0000313" key="1">
    <source>
        <dbReference type="EMBL" id="GBN49557.1"/>
    </source>
</evidence>
<protein>
    <submittedName>
        <fullName evidence="1">Uncharacterized protein</fullName>
    </submittedName>
</protein>
<dbReference type="Proteomes" id="UP000499080">
    <property type="component" value="Unassembled WGS sequence"/>
</dbReference>
<feature type="non-terminal residue" evidence="1">
    <location>
        <position position="1"/>
    </location>
</feature>
<evidence type="ECO:0000313" key="2">
    <source>
        <dbReference type="EMBL" id="GBN50000.1"/>
    </source>
</evidence>
<dbReference type="EMBL" id="BGPR01132858">
    <property type="protein sequence ID" value="GBN50000.1"/>
    <property type="molecule type" value="Genomic_DNA"/>
</dbReference>
<dbReference type="AlphaFoldDB" id="A0A4Y2PH77"/>
<keyword evidence="3" id="KW-1185">Reference proteome</keyword>
<dbReference type="EMBL" id="BGPR01132666">
    <property type="protein sequence ID" value="GBN49557.1"/>
    <property type="molecule type" value="Genomic_DNA"/>
</dbReference>
<name>A0A4Y2PH77_ARAVE</name>
<gene>
    <name evidence="2" type="ORF">AVEN_120152_1</name>
    <name evidence="1" type="ORF">AVEN_74474_1</name>
</gene>
<comment type="caution">
    <text evidence="1">The sequence shown here is derived from an EMBL/GenBank/DDBJ whole genome shotgun (WGS) entry which is preliminary data.</text>
</comment>